<reference evidence="2 3" key="1">
    <citation type="journal article" date="2019" name="Nat. Ecol. Evol.">
        <title>Megaphylogeny resolves global patterns of mushroom evolution.</title>
        <authorList>
            <person name="Varga T."/>
            <person name="Krizsan K."/>
            <person name="Foldi C."/>
            <person name="Dima B."/>
            <person name="Sanchez-Garcia M."/>
            <person name="Sanchez-Ramirez S."/>
            <person name="Szollosi G.J."/>
            <person name="Szarkandi J.G."/>
            <person name="Papp V."/>
            <person name="Albert L."/>
            <person name="Andreopoulos W."/>
            <person name="Angelini C."/>
            <person name="Antonin V."/>
            <person name="Barry K.W."/>
            <person name="Bougher N.L."/>
            <person name="Buchanan P."/>
            <person name="Buyck B."/>
            <person name="Bense V."/>
            <person name="Catcheside P."/>
            <person name="Chovatia M."/>
            <person name="Cooper J."/>
            <person name="Damon W."/>
            <person name="Desjardin D."/>
            <person name="Finy P."/>
            <person name="Geml J."/>
            <person name="Haridas S."/>
            <person name="Hughes K."/>
            <person name="Justo A."/>
            <person name="Karasinski D."/>
            <person name="Kautmanova I."/>
            <person name="Kiss B."/>
            <person name="Kocsube S."/>
            <person name="Kotiranta H."/>
            <person name="LaButti K.M."/>
            <person name="Lechner B.E."/>
            <person name="Liimatainen K."/>
            <person name="Lipzen A."/>
            <person name="Lukacs Z."/>
            <person name="Mihaltcheva S."/>
            <person name="Morgado L.N."/>
            <person name="Niskanen T."/>
            <person name="Noordeloos M.E."/>
            <person name="Ohm R.A."/>
            <person name="Ortiz-Santana B."/>
            <person name="Ovrebo C."/>
            <person name="Racz N."/>
            <person name="Riley R."/>
            <person name="Savchenko A."/>
            <person name="Shiryaev A."/>
            <person name="Soop K."/>
            <person name="Spirin V."/>
            <person name="Szebenyi C."/>
            <person name="Tomsovsky M."/>
            <person name="Tulloss R.E."/>
            <person name="Uehling J."/>
            <person name="Grigoriev I.V."/>
            <person name="Vagvolgyi C."/>
            <person name="Papp T."/>
            <person name="Martin F.M."/>
            <person name="Miettinen O."/>
            <person name="Hibbett D.S."/>
            <person name="Nagy L.G."/>
        </authorList>
    </citation>
    <scope>NUCLEOTIDE SEQUENCE [LARGE SCALE GENOMIC DNA]</scope>
    <source>
        <strain evidence="2 3">HHB13444</strain>
    </source>
</reference>
<dbReference type="EMBL" id="ML211540">
    <property type="protein sequence ID" value="TFK81941.1"/>
    <property type="molecule type" value="Genomic_DNA"/>
</dbReference>
<organism evidence="2 3">
    <name type="scientific">Polyporus arcularius HHB13444</name>
    <dbReference type="NCBI Taxonomy" id="1314778"/>
    <lineage>
        <taxon>Eukaryota</taxon>
        <taxon>Fungi</taxon>
        <taxon>Dikarya</taxon>
        <taxon>Basidiomycota</taxon>
        <taxon>Agaricomycotina</taxon>
        <taxon>Agaricomycetes</taxon>
        <taxon>Polyporales</taxon>
        <taxon>Polyporaceae</taxon>
        <taxon>Polyporus</taxon>
    </lineage>
</organism>
<keyword evidence="3" id="KW-1185">Reference proteome</keyword>
<sequence length="547" mass="59457">MSQFIYDSKGQIAYTPPKYHRTARNPTYRTMAGSCDSGVTSVNSAARSDSTLRNRVLSCDLLSFVTGAACQSVQLAHVCNADRDNAIRKAEVEDILTALRFNGDDLFKLDSVQNTFLLEAGLHIPWESNGAFVLLPDTALLQKLLDALAACNVAWQAACADGVPKPRTGSADPFPVAQLLRQDMTWRLIILRPATLLLHNRPLTLLSFEARQKILEQPTTYVPPRTEWHSWYLHPYLPILVPEDSENIADELRLPDHPHRPPNERVSLFAMLLNAHTKLEHYMRSPEVGTAYLAYRRKSGMVNAAPDYLIKQYAMLIGLIVDELFFKPEVCAWPLKGIRRSARPGSDGGGGPGGGDAHGDGPSGGGYGEGDPHDGHDEGAGGATDKHRQAADDDSRVRRSRHATESQEELVSCSLVDSAPPSGALSSLTSGLAKCHIAYSPFSGVDDSEAGYGDRLLVEADNTLVEDAGSGKPSAAYIVQDTEQRAKSPFDSPDDPATPPEEEIDGFTETEWLVLKAQLNGGDRALAQSAAIMMTCKTDYQEPAGFC</sequence>
<dbReference type="InParanoid" id="A0A5C3NXE5"/>
<feature type="compositionally biased region" description="Basic and acidic residues" evidence="1">
    <location>
        <begin position="370"/>
        <end position="405"/>
    </location>
</feature>
<feature type="compositionally biased region" description="Gly residues" evidence="1">
    <location>
        <begin position="346"/>
        <end position="369"/>
    </location>
</feature>
<feature type="region of interest" description="Disordered" evidence="1">
    <location>
        <begin position="483"/>
        <end position="502"/>
    </location>
</feature>
<evidence type="ECO:0000313" key="3">
    <source>
        <dbReference type="Proteomes" id="UP000308197"/>
    </source>
</evidence>
<gene>
    <name evidence="2" type="ORF">K466DRAFT_666821</name>
</gene>
<name>A0A5C3NXE5_9APHY</name>
<feature type="compositionally biased region" description="Low complexity" evidence="1">
    <location>
        <begin position="418"/>
        <end position="427"/>
    </location>
</feature>
<feature type="region of interest" description="Disordered" evidence="1">
    <location>
        <begin position="342"/>
        <end position="427"/>
    </location>
</feature>
<dbReference type="Proteomes" id="UP000308197">
    <property type="component" value="Unassembled WGS sequence"/>
</dbReference>
<dbReference type="AlphaFoldDB" id="A0A5C3NXE5"/>
<evidence type="ECO:0000313" key="2">
    <source>
        <dbReference type="EMBL" id="TFK81941.1"/>
    </source>
</evidence>
<protein>
    <submittedName>
        <fullName evidence="2">Uncharacterized protein</fullName>
    </submittedName>
</protein>
<accession>A0A5C3NXE5</accession>
<proteinExistence type="predicted"/>
<evidence type="ECO:0000256" key="1">
    <source>
        <dbReference type="SAM" id="MobiDB-lite"/>
    </source>
</evidence>